<dbReference type="Gene3D" id="1.10.238.10">
    <property type="entry name" value="EF-hand"/>
    <property type="match status" value="4"/>
</dbReference>
<feature type="chain" id="PRO_5015676942" description="EF-hand domain-containing protein" evidence="4">
    <location>
        <begin position="27"/>
        <end position="671"/>
    </location>
</feature>
<dbReference type="Proteomes" id="UP000237819">
    <property type="component" value="Unassembled WGS sequence"/>
</dbReference>
<dbReference type="RefSeq" id="WP_105336018.1">
    <property type="nucleotide sequence ID" value="NZ_PUHZ01000014.1"/>
</dbReference>
<evidence type="ECO:0000256" key="3">
    <source>
        <dbReference type="SAM" id="MobiDB-lite"/>
    </source>
</evidence>
<feature type="compositionally biased region" description="Low complexity" evidence="3">
    <location>
        <begin position="634"/>
        <end position="664"/>
    </location>
</feature>
<dbReference type="PANTHER" id="PTHR10827">
    <property type="entry name" value="RETICULOCALBIN"/>
    <property type="match status" value="1"/>
</dbReference>
<feature type="compositionally biased region" description="Acidic residues" evidence="3">
    <location>
        <begin position="98"/>
        <end position="109"/>
    </location>
</feature>
<proteinExistence type="predicted"/>
<evidence type="ECO:0000256" key="1">
    <source>
        <dbReference type="ARBA" id="ARBA00022723"/>
    </source>
</evidence>
<name>A0A2S8GM63_9BACT</name>
<feature type="region of interest" description="Disordered" evidence="3">
    <location>
        <begin position="235"/>
        <end position="254"/>
    </location>
</feature>
<dbReference type="Pfam" id="PF13202">
    <property type="entry name" value="EF-hand_5"/>
    <property type="match status" value="3"/>
</dbReference>
<dbReference type="OrthoDB" id="260830at2"/>
<keyword evidence="4" id="KW-0732">Signal</keyword>
<keyword evidence="2" id="KW-0677">Repeat</keyword>
<evidence type="ECO:0000313" key="7">
    <source>
        <dbReference type="Proteomes" id="UP000237819"/>
    </source>
</evidence>
<feature type="region of interest" description="Disordered" evidence="3">
    <location>
        <begin position="28"/>
        <end position="127"/>
    </location>
</feature>
<evidence type="ECO:0000256" key="2">
    <source>
        <dbReference type="ARBA" id="ARBA00022737"/>
    </source>
</evidence>
<sequence length="671" mass="74648">MLRYWLTQRFVSLALLATLIVWTASGCGTKPADAPAPTPETPEEPAEVPAPETPPEAEKPEESVAAPMQESEEPQAATPQAATPQATTPEAATPQEEASTEETSPEEVAAEAVNPEEPAAPEVPPQKLIVFTTSGPIRVDVRLWIDNAPFDQALEELIDHVLTLADTDKDGTATWEELAEQPDLKSGQFGNLSFEDRRERQRLINQYDTNRNGWVDRSEVPRLVSRNRNNSEAFSVRQTSYAAERSRGDSPLRQLIDESGDGTIEQEEMASAAKRLRLYDFDDDEIVTPMELMSTLGINMNNMTGQTRDRRRFFGSQAMFTLDDATPWDEVMYAMEQNYEHGAPLNMARFPEDNLLHQVDADQNGRLSRDELKSMSQIDPQMMLDVRFGQRDEGVKHLTLSQTDAPAGEAPLEDDREISVDLGSDWLVFRARDSVDTTSVKPQAENLLRIYDSNQNNYLDPDEIPEGAQQNLDFASADKDGNEMLFVEEIEAYLLQRNWVRRCQIRLQGIEGDDPLMRVIDPNGDRRLSARELISLEDELAAVDTNDSKSIEFDEIPALLVFEFFRGDQDQAPQPVQIYQEGYAAGISSPDAPAWFTGMDYNGDGDISRREFLGTPSQFDELDANHDGFLTAGEVAPPEVEAAPQEEPADDLPAGEPEPSEAPSQDVAATP</sequence>
<feature type="domain" description="EF-hand" evidence="5">
    <location>
        <begin position="595"/>
        <end position="612"/>
    </location>
</feature>
<evidence type="ECO:0000256" key="4">
    <source>
        <dbReference type="SAM" id="SignalP"/>
    </source>
</evidence>
<keyword evidence="1" id="KW-0479">Metal-binding</keyword>
<feature type="compositionally biased region" description="Low complexity" evidence="3">
    <location>
        <begin position="74"/>
        <end position="97"/>
    </location>
</feature>
<organism evidence="6 7">
    <name type="scientific">Blastopirellula marina</name>
    <dbReference type="NCBI Taxonomy" id="124"/>
    <lineage>
        <taxon>Bacteria</taxon>
        <taxon>Pseudomonadati</taxon>
        <taxon>Planctomycetota</taxon>
        <taxon>Planctomycetia</taxon>
        <taxon>Pirellulales</taxon>
        <taxon>Pirellulaceae</taxon>
        <taxon>Blastopirellula</taxon>
    </lineage>
</organism>
<dbReference type="AlphaFoldDB" id="A0A2S8GM63"/>
<dbReference type="GO" id="GO:0005509">
    <property type="term" value="F:calcium ion binding"/>
    <property type="evidence" value="ECO:0007669"/>
    <property type="project" value="InterPro"/>
</dbReference>
<dbReference type="PROSITE" id="PS51257">
    <property type="entry name" value="PROKAR_LIPOPROTEIN"/>
    <property type="match status" value="1"/>
</dbReference>
<gene>
    <name evidence="6" type="ORF">C5Y93_13850</name>
</gene>
<dbReference type="InterPro" id="IPR018247">
    <property type="entry name" value="EF_Hand_1_Ca_BS"/>
</dbReference>
<comment type="caution">
    <text evidence="6">The sequence shown here is derived from an EMBL/GenBank/DDBJ whole genome shotgun (WGS) entry which is preliminary data.</text>
</comment>
<accession>A0A2S8GM63</accession>
<evidence type="ECO:0000259" key="5">
    <source>
        <dbReference type="Pfam" id="PF13202"/>
    </source>
</evidence>
<protein>
    <recommendedName>
        <fullName evidence="5">EF-hand domain-containing protein</fullName>
    </recommendedName>
</protein>
<reference evidence="6 7" key="1">
    <citation type="submission" date="2018-02" db="EMBL/GenBank/DDBJ databases">
        <title>Comparative genomes isolates from brazilian mangrove.</title>
        <authorList>
            <person name="Araujo J.E."/>
            <person name="Taketani R.G."/>
            <person name="Silva M.C.P."/>
            <person name="Loureco M.V."/>
            <person name="Andreote F.D."/>
        </authorList>
    </citation>
    <scope>NUCLEOTIDE SEQUENCE [LARGE SCALE GENOMIC DNA]</scope>
    <source>
        <strain evidence="6 7">Nap-Phe MGV</strain>
    </source>
</reference>
<evidence type="ECO:0000313" key="6">
    <source>
        <dbReference type="EMBL" id="PQO45527.1"/>
    </source>
</evidence>
<feature type="domain" description="EF-hand" evidence="5">
    <location>
        <begin position="355"/>
        <end position="375"/>
    </location>
</feature>
<dbReference type="SUPFAM" id="SSF47473">
    <property type="entry name" value="EF-hand"/>
    <property type="match status" value="2"/>
</dbReference>
<dbReference type="PROSITE" id="PS00018">
    <property type="entry name" value="EF_HAND_1"/>
    <property type="match status" value="5"/>
</dbReference>
<dbReference type="PANTHER" id="PTHR10827:SF98">
    <property type="entry name" value="45 KDA CALCIUM-BINDING PROTEIN"/>
    <property type="match status" value="1"/>
</dbReference>
<dbReference type="EMBL" id="PUHZ01000014">
    <property type="protein sequence ID" value="PQO45527.1"/>
    <property type="molecule type" value="Genomic_DNA"/>
</dbReference>
<feature type="signal peptide" evidence="4">
    <location>
        <begin position="1"/>
        <end position="26"/>
    </location>
</feature>
<dbReference type="InterPro" id="IPR011992">
    <property type="entry name" value="EF-hand-dom_pair"/>
</dbReference>
<dbReference type="InterPro" id="IPR002048">
    <property type="entry name" value="EF_hand_dom"/>
</dbReference>
<feature type="domain" description="EF-hand" evidence="5">
    <location>
        <begin position="618"/>
        <end position="634"/>
    </location>
</feature>
<feature type="region of interest" description="Disordered" evidence="3">
    <location>
        <begin position="618"/>
        <end position="671"/>
    </location>
</feature>